<feature type="domain" description="Tyr recombinase" evidence="3">
    <location>
        <begin position="149"/>
        <end position="326"/>
    </location>
</feature>
<dbReference type="GO" id="GO:0015074">
    <property type="term" value="P:DNA integration"/>
    <property type="evidence" value="ECO:0007669"/>
    <property type="project" value="InterPro"/>
</dbReference>
<dbReference type="InterPro" id="IPR002104">
    <property type="entry name" value="Integrase_catalytic"/>
</dbReference>
<dbReference type="PANTHER" id="PTHR30349">
    <property type="entry name" value="PHAGE INTEGRASE-RELATED"/>
    <property type="match status" value="1"/>
</dbReference>
<dbReference type="Gene3D" id="1.10.443.10">
    <property type="entry name" value="Intergrase catalytic core"/>
    <property type="match status" value="1"/>
</dbReference>
<dbReference type="SUPFAM" id="SSF56349">
    <property type="entry name" value="DNA breaking-rejoining enzymes"/>
    <property type="match status" value="1"/>
</dbReference>
<dbReference type="GO" id="GO:0006310">
    <property type="term" value="P:DNA recombination"/>
    <property type="evidence" value="ECO:0007669"/>
    <property type="project" value="UniProtKB-KW"/>
</dbReference>
<evidence type="ECO:0000313" key="4">
    <source>
        <dbReference type="EMBL" id="JAV81437.1"/>
    </source>
</evidence>
<dbReference type="EMBL" id="GEZM01039045">
    <property type="protein sequence ID" value="JAV81437.1"/>
    <property type="molecule type" value="Transcribed_RNA"/>
</dbReference>
<reference evidence="4" key="1">
    <citation type="journal article" date="2016" name="Sci. Rep.">
        <title>Molecular characterization of firefly nuptial gifts: a multi-omics approach sheds light on postcopulatory sexual selection.</title>
        <authorList>
            <person name="Al-Wathiqui N."/>
            <person name="Fallon T.R."/>
            <person name="South A."/>
            <person name="Weng J.K."/>
            <person name="Lewis S.M."/>
        </authorList>
    </citation>
    <scope>NUCLEOTIDE SEQUENCE</scope>
</reference>
<sequence length="326" mass="36910">MKIRSLLGLFAYGNCEMEFADEQKCSFVYDPSVNYTLQSDPIDCASPTIKEEVKSPTIELLPVKSRQRYEAAYNEFIKWRATKNIESCFSEDVLMVYFGELAEKMKSSTLWAQYSMLRSTMAINHNVDMSTFTKLKALLQRKSQGYRPKKSKILTPEDINKFVDAAPNDKYLFVKIALVVGVTGACRKQELVQLKIDDITDLGTAALFNIQDIRTNKPRLFTIAGEFYEVYKHYAALRPANMTERRFFLNYQNGKCTKQPVGINKIGSIPKQVATFLKLNNPELYTGHCFRRSSATIPIESSCSRLSPTVLTTLASQFTAAPNPSS</sequence>
<evidence type="ECO:0000256" key="1">
    <source>
        <dbReference type="ARBA" id="ARBA00023125"/>
    </source>
</evidence>
<dbReference type="PANTHER" id="PTHR30349:SF41">
    <property type="entry name" value="INTEGRASE_RECOMBINASE PROTEIN MJ0367-RELATED"/>
    <property type="match status" value="1"/>
</dbReference>
<accession>A0A1Y1MDM3</accession>
<name>A0A1Y1MDM3_PHOPY</name>
<dbReference type="InterPro" id="IPR013762">
    <property type="entry name" value="Integrase-like_cat_sf"/>
</dbReference>
<evidence type="ECO:0000259" key="3">
    <source>
        <dbReference type="PROSITE" id="PS51898"/>
    </source>
</evidence>
<protein>
    <recommendedName>
        <fullName evidence="3">Tyr recombinase domain-containing protein</fullName>
    </recommendedName>
</protein>
<dbReference type="PROSITE" id="PS51898">
    <property type="entry name" value="TYR_RECOMBINASE"/>
    <property type="match status" value="1"/>
</dbReference>
<proteinExistence type="predicted"/>
<dbReference type="InterPro" id="IPR050090">
    <property type="entry name" value="Tyrosine_recombinase_XerCD"/>
</dbReference>
<dbReference type="GO" id="GO:0003677">
    <property type="term" value="F:DNA binding"/>
    <property type="evidence" value="ECO:0007669"/>
    <property type="project" value="UniProtKB-KW"/>
</dbReference>
<keyword evidence="1" id="KW-0238">DNA-binding</keyword>
<evidence type="ECO:0000256" key="2">
    <source>
        <dbReference type="ARBA" id="ARBA00023172"/>
    </source>
</evidence>
<keyword evidence="2" id="KW-0233">DNA recombination</keyword>
<organism evidence="4">
    <name type="scientific">Photinus pyralis</name>
    <name type="common">Common eastern firefly</name>
    <name type="synonym">Lampyris pyralis</name>
    <dbReference type="NCBI Taxonomy" id="7054"/>
    <lineage>
        <taxon>Eukaryota</taxon>
        <taxon>Metazoa</taxon>
        <taxon>Ecdysozoa</taxon>
        <taxon>Arthropoda</taxon>
        <taxon>Hexapoda</taxon>
        <taxon>Insecta</taxon>
        <taxon>Pterygota</taxon>
        <taxon>Neoptera</taxon>
        <taxon>Endopterygota</taxon>
        <taxon>Coleoptera</taxon>
        <taxon>Polyphaga</taxon>
        <taxon>Elateriformia</taxon>
        <taxon>Elateroidea</taxon>
        <taxon>Lampyridae</taxon>
        <taxon>Lampyrinae</taxon>
        <taxon>Photinus</taxon>
    </lineage>
</organism>
<dbReference type="InterPro" id="IPR011010">
    <property type="entry name" value="DNA_brk_join_enz"/>
</dbReference>
<dbReference type="AlphaFoldDB" id="A0A1Y1MDM3"/>